<accession>A0A1Q8QZL8</accession>
<dbReference type="Pfam" id="PF02579">
    <property type="entry name" value="Nitro_FeMo-Co"/>
    <property type="match status" value="1"/>
</dbReference>
<sequence>MGLSIPALANTEKARVVVVKKIRNKKIIGRVLIMAKKIAIPTNGEVLDAHFGRATGFTVFEIEGNEARKVDVLSTIGLQHQHEGLANMFKGNGVEVLVCGGIGGGMINGLTAIGLEVVSGASGNVVDVANLYAKGQIVSTGSVCKHDHDHEHGHEHH</sequence>
<evidence type="ECO:0000313" key="2">
    <source>
        <dbReference type="EMBL" id="OLN32819.1"/>
    </source>
</evidence>
<dbReference type="InterPro" id="IPR003731">
    <property type="entry name" value="Di-Nase_FeMo-co_biosynth"/>
</dbReference>
<dbReference type="PANTHER" id="PTHR42983">
    <property type="entry name" value="DINITROGENASE IRON-MOLYBDENUM COFACTOR PROTEIN-RELATED"/>
    <property type="match status" value="1"/>
</dbReference>
<dbReference type="InterPro" id="IPR036105">
    <property type="entry name" value="DiNase_FeMo-co_biosyn_sf"/>
</dbReference>
<dbReference type="STRING" id="1888891.DSOL_1265"/>
<proteinExistence type="predicted"/>
<name>A0A1Q8QZL8_9FIRM</name>
<dbReference type="PANTHER" id="PTHR42983:SF1">
    <property type="entry name" value="IRON-MOLYBDENUM PROTEIN"/>
    <property type="match status" value="1"/>
</dbReference>
<keyword evidence="3" id="KW-1185">Reference proteome</keyword>
<reference evidence="2 3" key="1">
    <citation type="submission" date="2016-09" db="EMBL/GenBank/DDBJ databases">
        <title>Complete genome of Desulfosporosinus sp. OL.</title>
        <authorList>
            <person name="Mardanov A."/>
            <person name="Beletsky A."/>
            <person name="Panova A."/>
            <person name="Karnachuk O."/>
            <person name="Ravin N."/>
        </authorList>
    </citation>
    <scope>NUCLEOTIDE SEQUENCE [LARGE SCALE GENOMIC DNA]</scope>
    <source>
        <strain evidence="2 3">OL</strain>
    </source>
</reference>
<dbReference type="EMBL" id="MLBF01000006">
    <property type="protein sequence ID" value="OLN32819.1"/>
    <property type="molecule type" value="Genomic_DNA"/>
</dbReference>
<dbReference type="Gene3D" id="3.30.420.130">
    <property type="entry name" value="Dinitrogenase iron-molybdenum cofactor biosynthesis domain"/>
    <property type="match status" value="1"/>
</dbReference>
<dbReference type="SUPFAM" id="SSF53146">
    <property type="entry name" value="Nitrogenase accessory factor-like"/>
    <property type="match status" value="1"/>
</dbReference>
<gene>
    <name evidence="2" type="ORF">DSOL_1265</name>
</gene>
<feature type="domain" description="Dinitrogenase iron-molybdenum cofactor biosynthesis" evidence="1">
    <location>
        <begin position="44"/>
        <end position="133"/>
    </location>
</feature>
<dbReference type="Proteomes" id="UP000186102">
    <property type="component" value="Unassembled WGS sequence"/>
</dbReference>
<protein>
    <recommendedName>
        <fullName evidence="1">Dinitrogenase iron-molybdenum cofactor biosynthesis domain-containing protein</fullName>
    </recommendedName>
</protein>
<dbReference type="AlphaFoldDB" id="A0A1Q8QZL8"/>
<evidence type="ECO:0000259" key="1">
    <source>
        <dbReference type="Pfam" id="PF02579"/>
    </source>
</evidence>
<organism evidence="2 3">
    <name type="scientific">Desulfosporosinus metallidurans</name>
    <dbReference type="NCBI Taxonomy" id="1888891"/>
    <lineage>
        <taxon>Bacteria</taxon>
        <taxon>Bacillati</taxon>
        <taxon>Bacillota</taxon>
        <taxon>Clostridia</taxon>
        <taxon>Eubacteriales</taxon>
        <taxon>Desulfitobacteriaceae</taxon>
        <taxon>Desulfosporosinus</taxon>
    </lineage>
</organism>
<comment type="caution">
    <text evidence="2">The sequence shown here is derived from an EMBL/GenBank/DDBJ whole genome shotgun (WGS) entry which is preliminary data.</text>
</comment>
<evidence type="ECO:0000313" key="3">
    <source>
        <dbReference type="Proteomes" id="UP000186102"/>
    </source>
</evidence>